<feature type="domain" description="Ras-associating" evidence="1">
    <location>
        <begin position="1"/>
        <end position="34"/>
    </location>
</feature>
<sequence>FIKPRKLEGDDKPLKLVIEHGRRRFDITLKLADNEIGSRISLRHLAETVYCQTGIMPKEQKYYYKGITWENPEMGPWSPSLRSLGVRNGDKIQLVSFHHAYPDWEQIASLESVDKDIKDLRGQLSRVFYHVQGVQQGYMEGGNQVMALTFLRRDFENIKEKLMENIQILNSLNFDHRNALGQAKRRELVDFCQRQIDKCSDMSAYIFHKLAQAHYLSNVGKIYTHDFRLSPSSNKWAKKKQ</sequence>
<dbReference type="EMBL" id="CAJHNH020003557">
    <property type="protein sequence ID" value="CAG5129541.1"/>
    <property type="molecule type" value="Genomic_DNA"/>
</dbReference>
<dbReference type="AlphaFoldDB" id="A0A8S3ZST5"/>
<evidence type="ECO:0000313" key="2">
    <source>
        <dbReference type="EMBL" id="CAG5129541.1"/>
    </source>
</evidence>
<dbReference type="InterPro" id="IPR000159">
    <property type="entry name" value="RA_dom"/>
</dbReference>
<gene>
    <name evidence="2" type="ORF">CUNI_LOCUS15099</name>
</gene>
<dbReference type="InterPro" id="IPR029071">
    <property type="entry name" value="Ubiquitin-like_domsf"/>
</dbReference>
<evidence type="ECO:0000259" key="1">
    <source>
        <dbReference type="PROSITE" id="PS50200"/>
    </source>
</evidence>
<dbReference type="InterPro" id="IPR036533">
    <property type="entry name" value="BAG_dom_sf"/>
</dbReference>
<name>A0A8S3ZST5_9EUPU</name>
<dbReference type="SUPFAM" id="SSF54236">
    <property type="entry name" value="Ubiquitin-like"/>
    <property type="match status" value="1"/>
</dbReference>
<dbReference type="PROSITE" id="PS50200">
    <property type="entry name" value="RA"/>
    <property type="match status" value="1"/>
</dbReference>
<dbReference type="GO" id="GO:0051087">
    <property type="term" value="F:protein-folding chaperone binding"/>
    <property type="evidence" value="ECO:0007669"/>
    <property type="project" value="InterPro"/>
</dbReference>
<dbReference type="SUPFAM" id="SSF63491">
    <property type="entry name" value="BAG domain"/>
    <property type="match status" value="1"/>
</dbReference>
<organism evidence="2 3">
    <name type="scientific">Candidula unifasciata</name>
    <dbReference type="NCBI Taxonomy" id="100452"/>
    <lineage>
        <taxon>Eukaryota</taxon>
        <taxon>Metazoa</taxon>
        <taxon>Spiralia</taxon>
        <taxon>Lophotrochozoa</taxon>
        <taxon>Mollusca</taxon>
        <taxon>Gastropoda</taxon>
        <taxon>Heterobranchia</taxon>
        <taxon>Euthyneura</taxon>
        <taxon>Panpulmonata</taxon>
        <taxon>Eupulmonata</taxon>
        <taxon>Stylommatophora</taxon>
        <taxon>Helicina</taxon>
        <taxon>Helicoidea</taxon>
        <taxon>Geomitridae</taxon>
        <taxon>Candidula</taxon>
    </lineage>
</organism>
<accession>A0A8S3ZST5</accession>
<dbReference type="Proteomes" id="UP000678393">
    <property type="component" value="Unassembled WGS sequence"/>
</dbReference>
<evidence type="ECO:0000313" key="3">
    <source>
        <dbReference type="Proteomes" id="UP000678393"/>
    </source>
</evidence>
<dbReference type="Gene3D" id="3.10.20.90">
    <property type="entry name" value="Phosphatidylinositol 3-kinase Catalytic Subunit, Chain A, domain 1"/>
    <property type="match status" value="1"/>
</dbReference>
<comment type="caution">
    <text evidence="2">The sequence shown here is derived from an EMBL/GenBank/DDBJ whole genome shotgun (WGS) entry which is preliminary data.</text>
</comment>
<reference evidence="2" key="1">
    <citation type="submission" date="2021-04" db="EMBL/GenBank/DDBJ databases">
        <authorList>
            <consortium name="Molecular Ecology Group"/>
        </authorList>
    </citation>
    <scope>NUCLEOTIDE SEQUENCE</scope>
</reference>
<dbReference type="Gene3D" id="1.20.58.120">
    <property type="entry name" value="BAG domain"/>
    <property type="match status" value="1"/>
</dbReference>
<dbReference type="OrthoDB" id="6130158at2759"/>
<dbReference type="GO" id="GO:0007165">
    <property type="term" value="P:signal transduction"/>
    <property type="evidence" value="ECO:0007669"/>
    <property type="project" value="InterPro"/>
</dbReference>
<feature type="non-terminal residue" evidence="2">
    <location>
        <position position="241"/>
    </location>
</feature>
<protein>
    <recommendedName>
        <fullName evidence="1">Ras-associating domain-containing protein</fullName>
    </recommendedName>
</protein>
<keyword evidence="3" id="KW-1185">Reference proteome</keyword>
<proteinExistence type="predicted"/>